<dbReference type="InterPro" id="IPR013784">
    <property type="entry name" value="Carb-bd-like_fold"/>
</dbReference>
<accession>A0A0H4VT24</accession>
<dbReference type="GO" id="GO:0030246">
    <property type="term" value="F:carbohydrate binding"/>
    <property type="evidence" value="ECO:0007669"/>
    <property type="project" value="InterPro"/>
</dbReference>
<dbReference type="Proteomes" id="UP000036458">
    <property type="component" value="Chromosome"/>
</dbReference>
<dbReference type="InterPro" id="IPR032812">
    <property type="entry name" value="SbsA_Ig"/>
</dbReference>
<dbReference type="EMBL" id="CP010777">
    <property type="protein sequence ID" value="AKQ47062.1"/>
    <property type="molecule type" value="Genomic_DNA"/>
</dbReference>
<organism evidence="4 5">
    <name type="scientific">Rufibacter radiotolerans</name>
    <dbReference type="NCBI Taxonomy" id="1379910"/>
    <lineage>
        <taxon>Bacteria</taxon>
        <taxon>Pseudomonadati</taxon>
        <taxon>Bacteroidota</taxon>
        <taxon>Cytophagia</taxon>
        <taxon>Cytophagales</taxon>
        <taxon>Hymenobacteraceae</taxon>
        <taxon>Rufibacter</taxon>
    </lineage>
</organism>
<dbReference type="OrthoDB" id="9809989at2"/>
<dbReference type="PROSITE" id="PS51257">
    <property type="entry name" value="PROKAR_LIPOPROTEIN"/>
    <property type="match status" value="1"/>
</dbReference>
<keyword evidence="1 2" id="KW-0732">Signal</keyword>
<evidence type="ECO:0000259" key="3">
    <source>
        <dbReference type="Pfam" id="PF13205"/>
    </source>
</evidence>
<proteinExistence type="predicted"/>
<reference evidence="4 5" key="1">
    <citation type="submission" date="2015-01" db="EMBL/GenBank/DDBJ databases">
        <title>Rufibacter sp./DG31D/ whole genome sequencing.</title>
        <authorList>
            <person name="Kim M.K."/>
            <person name="Srinivasan S."/>
            <person name="Lee J.-J."/>
        </authorList>
    </citation>
    <scope>NUCLEOTIDE SEQUENCE [LARGE SCALE GENOMIC DNA]</scope>
    <source>
        <strain evidence="4 5">DG31D</strain>
    </source>
</reference>
<dbReference type="SUPFAM" id="SSF49452">
    <property type="entry name" value="Starch-binding domain-like"/>
    <property type="match status" value="1"/>
</dbReference>
<dbReference type="Gene3D" id="2.60.40.1120">
    <property type="entry name" value="Carboxypeptidase-like, regulatory domain"/>
    <property type="match status" value="1"/>
</dbReference>
<sequence length="529" mass="58455">MKKQIKNALTGAALFLAGCASIASPEGGDRDVTAPKLISSTPNNGQTNIKPENIILTFDEDIQAPDLTRELLIAPLTDNTYKTKVKNETIEITFTEPWLENTTYNLNFRKGITDVTEKNAAKNLVITFATGGFLDSGRVTGRVANLFSNTPPKEASVLLYRANDTAQVAKGRPLYVTSSDSAGNFTFTNIKEGNYHIYALTEANNNLRYDNEKESIAYLADSIQVKPAVKDLKLILHTQDVTRPNVISRKGFTNTYEVTYNEGLAKATVLGAEKGEEIKWLLDASGKTLRLFPAKPEEKKWLIEVQDSANNIKVDTIAVRLSGTRAPRKNNSFAVANGASIKPGETLRLQFEVPTKILQPQGAVTLVYDSVKTVSTKDAKDLELNQTGTEITVKLPMEAKKNITITLDSTKVVPFIGDRYATSTQKLTVSDKATTGSLQVKLSTKQKNFLVQLLRQGQVVKEVKNRTSILWNDLEPGSYQLRILVDANGNGKWDNGSLKDRRLPEPVVLPAEIFEIRSNWEIETTTIQF</sequence>
<dbReference type="KEGG" id="ruf:TH63_17730"/>
<evidence type="ECO:0000256" key="1">
    <source>
        <dbReference type="ARBA" id="ARBA00022729"/>
    </source>
</evidence>
<dbReference type="InterPro" id="IPR018673">
    <property type="entry name" value="DUF2141"/>
</dbReference>
<dbReference type="PATRIC" id="fig|1379910.4.peg.3865"/>
<gene>
    <name evidence="4" type="ORF">TH63_17730</name>
</gene>
<dbReference type="STRING" id="1379910.TH63_17730"/>
<dbReference type="Pfam" id="PF09912">
    <property type="entry name" value="DUF2141"/>
    <property type="match status" value="1"/>
</dbReference>
<evidence type="ECO:0000313" key="4">
    <source>
        <dbReference type="EMBL" id="AKQ47062.1"/>
    </source>
</evidence>
<feature type="domain" description="SbsA Ig-like" evidence="3">
    <location>
        <begin position="31"/>
        <end position="130"/>
    </location>
</feature>
<feature type="signal peptide" evidence="2">
    <location>
        <begin position="1"/>
        <end position="22"/>
    </location>
</feature>
<feature type="chain" id="PRO_5005211154" description="SbsA Ig-like domain-containing protein" evidence="2">
    <location>
        <begin position="23"/>
        <end position="529"/>
    </location>
</feature>
<evidence type="ECO:0000313" key="5">
    <source>
        <dbReference type="Proteomes" id="UP000036458"/>
    </source>
</evidence>
<protein>
    <recommendedName>
        <fullName evidence="3">SbsA Ig-like domain-containing protein</fullName>
    </recommendedName>
</protein>
<dbReference type="AlphaFoldDB" id="A0A0H4VT24"/>
<name>A0A0H4VT24_9BACT</name>
<evidence type="ECO:0000256" key="2">
    <source>
        <dbReference type="SAM" id="SignalP"/>
    </source>
</evidence>
<keyword evidence="5" id="KW-1185">Reference proteome</keyword>
<dbReference type="RefSeq" id="WP_048922119.1">
    <property type="nucleotide sequence ID" value="NZ_CP010777.1"/>
</dbReference>
<dbReference type="Pfam" id="PF13205">
    <property type="entry name" value="Big_5"/>
    <property type="match status" value="1"/>
</dbReference>